<dbReference type="AlphaFoldDB" id="A0A9N9DCN0"/>
<accession>A0A9N9DCN0</accession>
<keyword evidence="3" id="KW-1185">Reference proteome</keyword>
<evidence type="ECO:0000256" key="1">
    <source>
        <dbReference type="SAM" id="MobiDB-lite"/>
    </source>
</evidence>
<reference evidence="2" key="1">
    <citation type="submission" date="2021-06" db="EMBL/GenBank/DDBJ databases">
        <authorList>
            <person name="Kallberg Y."/>
            <person name="Tangrot J."/>
            <person name="Rosling A."/>
        </authorList>
    </citation>
    <scope>NUCLEOTIDE SEQUENCE</scope>
    <source>
        <strain evidence="2">MT106</strain>
    </source>
</reference>
<evidence type="ECO:0000313" key="3">
    <source>
        <dbReference type="Proteomes" id="UP000789831"/>
    </source>
</evidence>
<name>A0A9N9DCN0_9GLOM</name>
<feature type="non-terminal residue" evidence="2">
    <location>
        <position position="102"/>
    </location>
</feature>
<organism evidence="2 3">
    <name type="scientific">Ambispora gerdemannii</name>
    <dbReference type="NCBI Taxonomy" id="144530"/>
    <lineage>
        <taxon>Eukaryota</taxon>
        <taxon>Fungi</taxon>
        <taxon>Fungi incertae sedis</taxon>
        <taxon>Mucoromycota</taxon>
        <taxon>Glomeromycotina</taxon>
        <taxon>Glomeromycetes</taxon>
        <taxon>Archaeosporales</taxon>
        <taxon>Ambisporaceae</taxon>
        <taxon>Ambispora</taxon>
    </lineage>
</organism>
<feature type="compositionally biased region" description="Basic residues" evidence="1">
    <location>
        <begin position="87"/>
        <end position="102"/>
    </location>
</feature>
<gene>
    <name evidence="2" type="ORF">AGERDE_LOCUS10544</name>
</gene>
<protein>
    <submittedName>
        <fullName evidence="2">10230_t:CDS:1</fullName>
    </submittedName>
</protein>
<dbReference type="OrthoDB" id="10472414at2759"/>
<dbReference type="EMBL" id="CAJVPL010003378">
    <property type="protein sequence ID" value="CAG8631398.1"/>
    <property type="molecule type" value="Genomic_DNA"/>
</dbReference>
<dbReference type="Proteomes" id="UP000789831">
    <property type="component" value="Unassembled WGS sequence"/>
</dbReference>
<feature type="compositionally biased region" description="Polar residues" evidence="1">
    <location>
        <begin position="75"/>
        <end position="86"/>
    </location>
</feature>
<evidence type="ECO:0000313" key="2">
    <source>
        <dbReference type="EMBL" id="CAG8631398.1"/>
    </source>
</evidence>
<feature type="region of interest" description="Disordered" evidence="1">
    <location>
        <begin position="73"/>
        <end position="102"/>
    </location>
</feature>
<comment type="caution">
    <text evidence="2">The sequence shown here is derived from an EMBL/GenBank/DDBJ whole genome shotgun (WGS) entry which is preliminary data.</text>
</comment>
<sequence length="102" mass="11828">PPTTRSSTSKTAERSSNDNRLFVRGLGSFKFEHRNILESLLCARNDATLLCTPEDRRFLYYMLPCAYENAKKRLQVSNEQEESSLTAKKRKQNRKDKKQAKS</sequence>
<proteinExistence type="predicted"/>